<dbReference type="STRING" id="1579316.RC74_17090"/>
<dbReference type="AlphaFoldDB" id="A0A126V463"/>
<accession>A0A126V463</accession>
<sequence length="256" mass="28512">MSAEFERQMKKLAGDGPAERQILLLKLQYEFENSPNFGNRYVGDASSPAQLWIARIGALLSRVSLEHKIQFRTQVGTSVQFWVISMDGLRRALSAAIEEIKLELELDGRDDIGQVYAAGKEYDFFTDLRGIFASAENELFLVDAYFDGASFEAYFSAVSRDLSIRILCGSYARDIAAYIDKFSLQTGAKIEIRKTKLVHDRVVFLDGSDCWLVGASIKDAGKKPTYLIPLAPQISPQKLSIYEGVWSSAVSISLKA</sequence>
<evidence type="ECO:0000313" key="1">
    <source>
        <dbReference type="EMBL" id="AML52745.1"/>
    </source>
</evidence>
<dbReference type="EMBL" id="CP014327">
    <property type="protein sequence ID" value="AML52745.1"/>
    <property type="molecule type" value="Genomic_DNA"/>
</dbReference>
<reference evidence="1 2" key="1">
    <citation type="submission" date="2016-02" db="EMBL/GenBank/DDBJ databases">
        <title>Complete genome sequence of Halocynthiibacter arcticus PAMC 20958t from arctic marine sediment.</title>
        <authorList>
            <person name="Lee Y.M."/>
            <person name="Baek K."/>
            <person name="Lee H.K."/>
            <person name="Shin S.C."/>
        </authorList>
    </citation>
    <scope>NUCLEOTIDE SEQUENCE [LARGE SCALE GENOMIC DNA]</scope>
    <source>
        <strain evidence="1">PAMC 20958</strain>
    </source>
</reference>
<name>A0A126V463_9RHOB</name>
<dbReference type="OrthoDB" id="7572623at2"/>
<proteinExistence type="predicted"/>
<dbReference type="RefSeq" id="WP_052274984.1">
    <property type="nucleotide sequence ID" value="NZ_CP014327.1"/>
</dbReference>
<keyword evidence="2" id="KW-1185">Reference proteome</keyword>
<evidence type="ECO:0000313" key="2">
    <source>
        <dbReference type="Proteomes" id="UP000070371"/>
    </source>
</evidence>
<dbReference type="KEGG" id="hat:RC74_17090"/>
<organism evidence="1 2">
    <name type="scientific">Falsihalocynthiibacter arcticus</name>
    <dbReference type="NCBI Taxonomy" id="1579316"/>
    <lineage>
        <taxon>Bacteria</taxon>
        <taxon>Pseudomonadati</taxon>
        <taxon>Pseudomonadota</taxon>
        <taxon>Alphaproteobacteria</taxon>
        <taxon>Rhodobacterales</taxon>
        <taxon>Roseobacteraceae</taxon>
        <taxon>Falsihalocynthiibacter</taxon>
    </lineage>
</organism>
<gene>
    <name evidence="1" type="ORF">RC74_17090</name>
</gene>
<protein>
    <submittedName>
        <fullName evidence="1">Uncharacterized protein</fullName>
    </submittedName>
</protein>
<dbReference type="Proteomes" id="UP000070371">
    <property type="component" value="Chromosome"/>
</dbReference>